<evidence type="ECO:0000313" key="2">
    <source>
        <dbReference type="EMBL" id="TNN44860.1"/>
    </source>
</evidence>
<feature type="region of interest" description="Disordered" evidence="1">
    <location>
        <begin position="126"/>
        <end position="175"/>
    </location>
</feature>
<gene>
    <name evidence="2" type="ORF">EYF80_044949</name>
</gene>
<dbReference type="Proteomes" id="UP000314294">
    <property type="component" value="Unassembled WGS sequence"/>
</dbReference>
<evidence type="ECO:0000313" key="3">
    <source>
        <dbReference type="Proteomes" id="UP000314294"/>
    </source>
</evidence>
<protein>
    <submittedName>
        <fullName evidence="2">Uncharacterized protein</fullName>
    </submittedName>
</protein>
<accession>A0A4Z2FVF3</accession>
<proteinExistence type="predicted"/>
<dbReference type="AlphaFoldDB" id="A0A4Z2FVF3"/>
<name>A0A4Z2FVF3_9TELE</name>
<sequence>MQYSSSLLASSLLASWPRLQSLHTKSSSFLASFSVMPTQTPWNQLEQRSQPISAVSLVAFCLERFCSTTSSFFLFFAACFSSFSILSRMNFITWLHTIILETREGGSGKTFRIRRFRIKWTTGVTTAENQRHRPSSGTSVMNKAQTSGSPLAPLQPQSSSASAAPPPRSASRPDDENSLLLDARRCLYGHHVLDLVGLDWPPRLLDLDGQLQFDLLGHGAALLLLGLDLGLDLSGDVGRQSREQLDRLLEARNGDELMPDGRLDLKLRLSLNWSLVLRLELDLELCLDLGLDLKLLLDLGLLR</sequence>
<feature type="compositionally biased region" description="Low complexity" evidence="1">
    <location>
        <begin position="149"/>
        <end position="163"/>
    </location>
</feature>
<evidence type="ECO:0000256" key="1">
    <source>
        <dbReference type="SAM" id="MobiDB-lite"/>
    </source>
</evidence>
<feature type="compositionally biased region" description="Polar residues" evidence="1">
    <location>
        <begin position="135"/>
        <end position="148"/>
    </location>
</feature>
<keyword evidence="3" id="KW-1185">Reference proteome</keyword>
<comment type="caution">
    <text evidence="2">The sequence shown here is derived from an EMBL/GenBank/DDBJ whole genome shotgun (WGS) entry which is preliminary data.</text>
</comment>
<organism evidence="2 3">
    <name type="scientific">Liparis tanakae</name>
    <name type="common">Tanaka's snailfish</name>
    <dbReference type="NCBI Taxonomy" id="230148"/>
    <lineage>
        <taxon>Eukaryota</taxon>
        <taxon>Metazoa</taxon>
        <taxon>Chordata</taxon>
        <taxon>Craniata</taxon>
        <taxon>Vertebrata</taxon>
        <taxon>Euteleostomi</taxon>
        <taxon>Actinopterygii</taxon>
        <taxon>Neopterygii</taxon>
        <taxon>Teleostei</taxon>
        <taxon>Neoteleostei</taxon>
        <taxon>Acanthomorphata</taxon>
        <taxon>Eupercaria</taxon>
        <taxon>Perciformes</taxon>
        <taxon>Cottioidei</taxon>
        <taxon>Cottales</taxon>
        <taxon>Liparidae</taxon>
        <taxon>Liparis</taxon>
    </lineage>
</organism>
<dbReference type="EMBL" id="SRLO01000880">
    <property type="protein sequence ID" value="TNN44860.1"/>
    <property type="molecule type" value="Genomic_DNA"/>
</dbReference>
<reference evidence="2 3" key="1">
    <citation type="submission" date="2019-03" db="EMBL/GenBank/DDBJ databases">
        <title>First draft genome of Liparis tanakae, snailfish: a comprehensive survey of snailfish specific genes.</title>
        <authorList>
            <person name="Kim W."/>
            <person name="Song I."/>
            <person name="Jeong J.-H."/>
            <person name="Kim D."/>
            <person name="Kim S."/>
            <person name="Ryu S."/>
            <person name="Song J.Y."/>
            <person name="Lee S.K."/>
        </authorList>
    </citation>
    <scope>NUCLEOTIDE SEQUENCE [LARGE SCALE GENOMIC DNA]</scope>
    <source>
        <tissue evidence="2">Muscle</tissue>
    </source>
</reference>